<evidence type="ECO:0000256" key="1">
    <source>
        <dbReference type="ARBA" id="ARBA00022729"/>
    </source>
</evidence>
<feature type="chain" id="PRO_5046543162" evidence="2">
    <location>
        <begin position="33"/>
        <end position="517"/>
    </location>
</feature>
<evidence type="ECO:0000313" key="4">
    <source>
        <dbReference type="EMBL" id="MBM9509101.1"/>
    </source>
</evidence>
<dbReference type="InterPro" id="IPR013517">
    <property type="entry name" value="FG-GAP"/>
</dbReference>
<proteinExistence type="predicted"/>
<dbReference type="InterPro" id="IPR028994">
    <property type="entry name" value="Integrin_alpha_N"/>
</dbReference>
<feature type="signal peptide" evidence="2">
    <location>
        <begin position="1"/>
        <end position="32"/>
    </location>
</feature>
<keyword evidence="1 2" id="KW-0732">Signal</keyword>
<dbReference type="PANTHER" id="PTHR44103:SF1">
    <property type="entry name" value="PROPROTEIN CONVERTASE P"/>
    <property type="match status" value="1"/>
</dbReference>
<organism evidence="4 5">
    <name type="scientific">Actinacidiphila acididurans</name>
    <dbReference type="NCBI Taxonomy" id="2784346"/>
    <lineage>
        <taxon>Bacteria</taxon>
        <taxon>Bacillati</taxon>
        <taxon>Actinomycetota</taxon>
        <taxon>Actinomycetes</taxon>
        <taxon>Kitasatosporales</taxon>
        <taxon>Streptomycetaceae</taxon>
        <taxon>Actinacidiphila</taxon>
    </lineage>
</organism>
<dbReference type="Proteomes" id="UP000749040">
    <property type="component" value="Unassembled WGS sequence"/>
</dbReference>
<accession>A0ABS2U1N0</accession>
<dbReference type="SUPFAM" id="SSF69318">
    <property type="entry name" value="Integrin alpha N-terminal domain"/>
    <property type="match status" value="1"/>
</dbReference>
<evidence type="ECO:0000313" key="5">
    <source>
        <dbReference type="Proteomes" id="UP000749040"/>
    </source>
</evidence>
<name>A0ABS2U1N0_9ACTN</name>
<evidence type="ECO:0000259" key="3">
    <source>
        <dbReference type="PROSITE" id="PS50240"/>
    </source>
</evidence>
<feature type="domain" description="Peptidase S1" evidence="3">
    <location>
        <begin position="24"/>
        <end position="263"/>
    </location>
</feature>
<dbReference type="Gene3D" id="2.40.10.10">
    <property type="entry name" value="Trypsin-like serine proteases"/>
    <property type="match status" value="2"/>
</dbReference>
<dbReference type="InterPro" id="IPR001254">
    <property type="entry name" value="Trypsin_dom"/>
</dbReference>
<evidence type="ECO:0000256" key="2">
    <source>
        <dbReference type="SAM" id="SignalP"/>
    </source>
</evidence>
<dbReference type="RefSeq" id="WP_205361737.1">
    <property type="nucleotide sequence ID" value="NZ_JADKYB010000022.1"/>
</dbReference>
<dbReference type="EMBL" id="JADKYB010000022">
    <property type="protein sequence ID" value="MBM9509101.1"/>
    <property type="molecule type" value="Genomic_DNA"/>
</dbReference>
<dbReference type="SUPFAM" id="SSF50494">
    <property type="entry name" value="Trypsin-like serine proteases"/>
    <property type="match status" value="1"/>
</dbReference>
<dbReference type="InterPro" id="IPR043504">
    <property type="entry name" value="Peptidase_S1_PA_chymotrypsin"/>
</dbReference>
<dbReference type="InterPro" id="IPR009003">
    <property type="entry name" value="Peptidase_S1_PA"/>
</dbReference>
<dbReference type="Gene3D" id="2.130.10.130">
    <property type="entry name" value="Integrin alpha, N-terminal"/>
    <property type="match status" value="1"/>
</dbReference>
<dbReference type="Pfam" id="PF00089">
    <property type="entry name" value="Trypsin"/>
    <property type="match status" value="1"/>
</dbReference>
<comment type="caution">
    <text evidence="4">The sequence shown here is derived from an EMBL/GenBank/DDBJ whole genome shotgun (WGS) entry which is preliminary data.</text>
</comment>
<dbReference type="PANTHER" id="PTHR44103">
    <property type="entry name" value="PROPROTEIN CONVERTASE P"/>
    <property type="match status" value="1"/>
</dbReference>
<sequence>MPAKWRRSGAVAFAVGAMLAGIAGVGAQPASAQPAFPSWLVGFETEHGLGGPFRACSAIELSKVRELTSPDCFTGRTAGDYSTWYHGGTPDWGADTVRYETHPQYNAATRQTALAVTVASNPPVSYTTGNGRPVLATTADAALYSPGATATFYSWSGPTEEGVQRTAHTEQVAILSTATCTSVLGHTPPAGSLCTLPAKGAPVPDHADQCLGDAGGALMSGGKLIGVSATPSTGCVAASGVRLYVNVTAYHSVIGAWGHDVYADPWDSGSVTAQQPWSGGGFVSFCDIDGGGHLIGCQENGGAADFFDVQYNWLTQAGDLDGDGYGDLLARTPGGALYRYSGPLSGDFDTQRHTWLANGFGGYNAIFASTDFSGDGIPDVLARDAAGDLWLYRGTGKGGLQPRVHIGVGLRGYNLITGRGDLSGDGLADFIARDSAGTLWLFKGNGKGSYAGRVKLATGYAGYNRIVASGDIDHDGHPDLFATTPAGGAAVINVTNGTLSHPKWYASGGYQVFTHIN</sequence>
<gene>
    <name evidence="4" type="ORF">ITX44_32055</name>
</gene>
<dbReference type="PROSITE" id="PS50240">
    <property type="entry name" value="TRYPSIN_DOM"/>
    <property type="match status" value="1"/>
</dbReference>
<dbReference type="Pfam" id="PF13517">
    <property type="entry name" value="FG-GAP_3"/>
    <property type="match status" value="2"/>
</dbReference>
<keyword evidence="5" id="KW-1185">Reference proteome</keyword>
<reference evidence="4 5" key="1">
    <citation type="submission" date="2021-01" db="EMBL/GenBank/DDBJ databases">
        <title>Streptomyces acididurans sp. nov., isolated from a peat swamp forest soil.</title>
        <authorList>
            <person name="Chantavorakit T."/>
            <person name="Duangmal K."/>
        </authorList>
    </citation>
    <scope>NUCLEOTIDE SEQUENCE [LARGE SCALE GENOMIC DNA]</scope>
    <source>
        <strain evidence="4 5">KK5PA1</strain>
    </source>
</reference>
<protein>
    <submittedName>
        <fullName evidence="4">VCBS repeat-containing protein</fullName>
    </submittedName>
</protein>